<feature type="region of interest" description="Disordered" evidence="7">
    <location>
        <begin position="279"/>
        <end position="332"/>
    </location>
</feature>
<feature type="transmembrane region" description="Helical" evidence="8">
    <location>
        <begin position="506"/>
        <end position="523"/>
    </location>
</feature>
<feature type="transmembrane region" description="Helical" evidence="8">
    <location>
        <begin position="698"/>
        <end position="718"/>
    </location>
</feature>
<gene>
    <name evidence="13" type="ORF">DFQ27_004287</name>
</gene>
<keyword evidence="14" id="KW-1185">Reference proteome</keyword>
<keyword evidence="4 8" id="KW-0812">Transmembrane</keyword>
<dbReference type="GO" id="GO:0005886">
    <property type="term" value="C:plasma membrane"/>
    <property type="evidence" value="ECO:0007669"/>
    <property type="project" value="TreeGrafter"/>
</dbReference>
<keyword evidence="5 8" id="KW-1133">Transmembrane helix</keyword>
<proteinExistence type="inferred from homology"/>
<organism evidence="13 14">
    <name type="scientific">Actinomortierella ambigua</name>
    <dbReference type="NCBI Taxonomy" id="1343610"/>
    <lineage>
        <taxon>Eukaryota</taxon>
        <taxon>Fungi</taxon>
        <taxon>Fungi incertae sedis</taxon>
        <taxon>Mucoromycota</taxon>
        <taxon>Mortierellomycotina</taxon>
        <taxon>Mortierellomycetes</taxon>
        <taxon>Mortierellales</taxon>
        <taxon>Mortierellaceae</taxon>
        <taxon>Actinomortierella</taxon>
    </lineage>
</organism>
<dbReference type="Pfam" id="PF13967">
    <property type="entry name" value="RSN1_TM"/>
    <property type="match status" value="1"/>
</dbReference>
<evidence type="ECO:0000256" key="7">
    <source>
        <dbReference type="SAM" id="MobiDB-lite"/>
    </source>
</evidence>
<evidence type="ECO:0000256" key="3">
    <source>
        <dbReference type="ARBA" id="ARBA00022448"/>
    </source>
</evidence>
<dbReference type="Pfam" id="PF14703">
    <property type="entry name" value="PHM7_cyt"/>
    <property type="match status" value="1"/>
</dbReference>
<dbReference type="GO" id="GO:0005227">
    <property type="term" value="F:calcium-activated cation channel activity"/>
    <property type="evidence" value="ECO:0007669"/>
    <property type="project" value="InterPro"/>
</dbReference>
<feature type="compositionally biased region" description="Polar residues" evidence="7">
    <location>
        <begin position="1006"/>
        <end position="1016"/>
    </location>
</feature>
<feature type="region of interest" description="Disordered" evidence="7">
    <location>
        <begin position="814"/>
        <end position="947"/>
    </location>
</feature>
<feature type="transmembrane region" description="Helical" evidence="8">
    <location>
        <begin position="145"/>
        <end position="164"/>
    </location>
</feature>
<feature type="transmembrane region" description="Helical" evidence="8">
    <location>
        <begin position="12"/>
        <end position="35"/>
    </location>
</feature>
<feature type="compositionally biased region" description="Polar residues" evidence="7">
    <location>
        <begin position="1023"/>
        <end position="1033"/>
    </location>
</feature>
<protein>
    <recommendedName>
        <fullName evidence="15">DUF221-domain-containing protein</fullName>
    </recommendedName>
</protein>
<feature type="transmembrane region" description="Helical" evidence="8">
    <location>
        <begin position="661"/>
        <end position="686"/>
    </location>
</feature>
<evidence type="ECO:0000256" key="2">
    <source>
        <dbReference type="ARBA" id="ARBA00007779"/>
    </source>
</evidence>
<feature type="region of interest" description="Disordered" evidence="7">
    <location>
        <begin position="967"/>
        <end position="1067"/>
    </location>
</feature>
<dbReference type="AlphaFoldDB" id="A0A9P6UDH7"/>
<dbReference type="OrthoDB" id="1076608at2759"/>
<evidence type="ECO:0000313" key="13">
    <source>
        <dbReference type="EMBL" id="KAG0270575.1"/>
    </source>
</evidence>
<dbReference type="PANTHER" id="PTHR13018">
    <property type="entry name" value="PROBABLE MEMBRANE PROTEIN DUF221-RELATED"/>
    <property type="match status" value="1"/>
</dbReference>
<sequence>MSGQTDVDASVASFVSTLVFTAAISTGLLIAFAIVRRKFPRIYAPKSYLGPPKIRPPDIHSKALSVKGILGWAYGGRMLDERGVIDRCGMDAYMFLEFLNNSCFLFMFFTCLAVPILIPLNVIGQQGLSGLNELTIGNVLDKRRLWAHLVLTVLFSITVLWGSMRAIRKYIRRRQEYLLSEDRVHSLQATTILVCGIPDEDCTVPRLEEIFGVLPGGVRRVWLAYGPGSLEKKATRRMDLTHKLEAAECTLLRKKLKHHSADNRDGALSRLSINSRDILNNTNNSNNNNNNINNNNTNNNADNTSHMSSTMDDHSHFEGPSMDETFPDEQRPKHRQGTFAKTLLGFLRCARPPKVDSIVAYRSELCNLNASILAQQQARMTAMHDNEKSDRMSAAFIQFHHPLSAHLAAQAVVHPRMLSMAPRMLEVHPSDVLWDNLGLTLFVRNVHKVVAFVLAAALIIFWTIPVTFVASIANLQSIVRYAPFLSVIYSWPKVVVGIIQGILPPIGLAVLMAILPIILYKLAHLSGEVLGANKTQQVMTSYHWFSVVHVLLVTTLANGIFAAIKQIKDNPGAVMEMLASSLPSASTFFVTYIMLAWVQVPMMLLQIGPLLIYQVFKILAKTPRKIYANESTFSSVDWGMTVPPHTIAFAIGLIYSTIQPIILPITVIYFGMFYLAYRHMFLYVYVQLTESGGLIFPRIVDQVYVGLIIYELTMLGLFILEKAIAISIITFILLIGTIIAISISRTHVFKPLIKYLPIEIFDRQSFAELTATGETGTGTGVGTGTGAGAGAGIRSGSGTGSGTGAGAGTGFGVGAGAGSGTRPGEEGYRISGSGGGHSSSNRSDKSDRSNSVDRAHDVLESSVNPIPRAESFHEKAPFKDPATSPRIEPPERSRELYSPTAEKQPHRRVSQSEKNSQSVGGNSGGGSSHGNIDKGHGEVLHSTPSPEIPSIRVENAAVAMAAADAAAKGPGAGSTPLTSEGVSTMPTGPQSSGSGSGGGGDGGAITTASTDRQSPISPAAGARQSNTFGDSNVSSPTAAIPTRAATTATTSTTNTTDSTHLHTPHQAPNWMQDYSEDASMKVLGGGPQSVMSTGDGGSRGDGVCSGVGGRAGLGRGERGGVVGVCLGSGRGGGGRAVRGAGGRMMDRAAKQEQYAYVHPALWSSSIPIWLPKDPRGFAELETLELSDAGLDSTTEAATMDSKGKVTVDATAHLVAPGNLVWDI</sequence>
<evidence type="ECO:0000256" key="4">
    <source>
        <dbReference type="ARBA" id="ARBA00022692"/>
    </source>
</evidence>
<feature type="transmembrane region" description="Helical" evidence="8">
    <location>
        <begin position="103"/>
        <end position="125"/>
    </location>
</feature>
<evidence type="ECO:0008006" key="15">
    <source>
        <dbReference type="Google" id="ProtNLM"/>
    </source>
</evidence>
<feature type="domain" description="10TM putative phosphate transporter extracellular tail" evidence="10">
    <location>
        <begin position="1149"/>
        <end position="1208"/>
    </location>
</feature>
<evidence type="ECO:0000256" key="1">
    <source>
        <dbReference type="ARBA" id="ARBA00004141"/>
    </source>
</evidence>
<comment type="subcellular location">
    <subcellularLocation>
        <location evidence="1">Membrane</location>
        <topology evidence="1">Multi-pass membrane protein</topology>
    </subcellularLocation>
</comment>
<feature type="domain" description="CSC1/OSCA1-like cytosolic" evidence="12">
    <location>
        <begin position="190"/>
        <end position="436"/>
    </location>
</feature>
<dbReference type="InterPro" id="IPR032880">
    <property type="entry name" value="CSC1/OSCA1-like_N"/>
</dbReference>
<feature type="compositionally biased region" description="Gly residues" evidence="7">
    <location>
        <begin position="994"/>
        <end position="1003"/>
    </location>
</feature>
<dbReference type="PANTHER" id="PTHR13018:SF139">
    <property type="entry name" value="PHOSPHATE METABOLISM PROTEIN 7"/>
    <property type="match status" value="1"/>
</dbReference>
<evidence type="ECO:0000256" key="5">
    <source>
        <dbReference type="ARBA" id="ARBA00022989"/>
    </source>
</evidence>
<feature type="transmembrane region" description="Helical" evidence="8">
    <location>
        <begin position="543"/>
        <end position="564"/>
    </location>
</feature>
<dbReference type="Proteomes" id="UP000807716">
    <property type="component" value="Unassembled WGS sequence"/>
</dbReference>
<evidence type="ECO:0000256" key="6">
    <source>
        <dbReference type="ARBA" id="ARBA00023136"/>
    </source>
</evidence>
<dbReference type="Pfam" id="PF02714">
    <property type="entry name" value="RSN1_7TM"/>
    <property type="match status" value="1"/>
</dbReference>
<name>A0A9P6UDH7_9FUNG</name>
<dbReference type="InterPro" id="IPR045122">
    <property type="entry name" value="Csc1-like"/>
</dbReference>
<dbReference type="InterPro" id="IPR003864">
    <property type="entry name" value="CSC1/OSCA1-like_7TM"/>
</dbReference>
<feature type="domain" description="CSC1/OSCA1-like N-terminal transmembrane" evidence="11">
    <location>
        <begin position="13"/>
        <end position="162"/>
    </location>
</feature>
<feature type="domain" description="CSC1/OSCA1-like 7TM region" evidence="9">
    <location>
        <begin position="448"/>
        <end position="718"/>
    </location>
</feature>
<evidence type="ECO:0000259" key="11">
    <source>
        <dbReference type="Pfam" id="PF13967"/>
    </source>
</evidence>
<dbReference type="InterPro" id="IPR022257">
    <property type="entry name" value="PHM7_ext"/>
</dbReference>
<feature type="transmembrane region" description="Helical" evidence="8">
    <location>
        <begin position="449"/>
        <end position="472"/>
    </location>
</feature>
<dbReference type="Pfam" id="PF12621">
    <property type="entry name" value="PHM7_ext"/>
    <property type="match status" value="1"/>
</dbReference>
<evidence type="ECO:0000259" key="10">
    <source>
        <dbReference type="Pfam" id="PF12621"/>
    </source>
</evidence>
<comment type="caution">
    <text evidence="13">The sequence shown here is derived from an EMBL/GenBank/DDBJ whole genome shotgun (WGS) entry which is preliminary data.</text>
</comment>
<evidence type="ECO:0000256" key="8">
    <source>
        <dbReference type="SAM" id="Phobius"/>
    </source>
</evidence>
<feature type="compositionally biased region" description="Polar residues" evidence="7">
    <location>
        <begin position="975"/>
        <end position="990"/>
    </location>
</feature>
<dbReference type="EMBL" id="JAAAJB010000003">
    <property type="protein sequence ID" value="KAG0270575.1"/>
    <property type="molecule type" value="Genomic_DNA"/>
</dbReference>
<evidence type="ECO:0000313" key="14">
    <source>
        <dbReference type="Proteomes" id="UP000807716"/>
    </source>
</evidence>
<keyword evidence="6 8" id="KW-0472">Membrane</keyword>
<feature type="transmembrane region" description="Helical" evidence="8">
    <location>
        <begin position="724"/>
        <end position="744"/>
    </location>
</feature>
<reference evidence="13" key="1">
    <citation type="journal article" date="2020" name="Fungal Divers.">
        <title>Resolving the Mortierellaceae phylogeny through synthesis of multi-gene phylogenetics and phylogenomics.</title>
        <authorList>
            <person name="Vandepol N."/>
            <person name="Liber J."/>
            <person name="Desiro A."/>
            <person name="Na H."/>
            <person name="Kennedy M."/>
            <person name="Barry K."/>
            <person name="Grigoriev I.V."/>
            <person name="Miller A.N."/>
            <person name="O'Donnell K."/>
            <person name="Stajich J.E."/>
            <person name="Bonito G."/>
        </authorList>
    </citation>
    <scope>NUCLEOTIDE SEQUENCE</scope>
    <source>
        <strain evidence="13">BC1065</strain>
    </source>
</reference>
<evidence type="ECO:0000259" key="9">
    <source>
        <dbReference type="Pfam" id="PF02714"/>
    </source>
</evidence>
<feature type="compositionally biased region" description="Low complexity" evidence="7">
    <location>
        <begin position="1034"/>
        <end position="1058"/>
    </location>
</feature>
<feature type="compositionally biased region" description="Low complexity" evidence="7">
    <location>
        <begin position="280"/>
        <end position="310"/>
    </location>
</feature>
<keyword evidence="3" id="KW-0813">Transport</keyword>
<dbReference type="InterPro" id="IPR027815">
    <property type="entry name" value="CSC1/OSCA1-like_cyt"/>
</dbReference>
<evidence type="ECO:0000259" key="12">
    <source>
        <dbReference type="Pfam" id="PF14703"/>
    </source>
</evidence>
<feature type="compositionally biased region" description="Basic and acidic residues" evidence="7">
    <location>
        <begin position="842"/>
        <end position="859"/>
    </location>
</feature>
<accession>A0A9P6UDH7</accession>
<comment type="similarity">
    <text evidence="2">Belongs to the CSC1 (TC 1.A.17) family.</text>
</comment>
<feature type="transmembrane region" description="Helical" evidence="8">
    <location>
        <begin position="603"/>
        <end position="620"/>
    </location>
</feature>